<evidence type="ECO:0000256" key="5">
    <source>
        <dbReference type="ARBA" id="ARBA00022692"/>
    </source>
</evidence>
<keyword evidence="9 11" id="KW-0472">Membrane</keyword>
<dbReference type="PANTHER" id="PTHR14995">
    <property type="entry name" value="AMNIONLESS"/>
    <property type="match status" value="1"/>
</dbReference>
<evidence type="ECO:0000313" key="14">
    <source>
        <dbReference type="RefSeq" id="XP_070139429.1"/>
    </source>
</evidence>
<comment type="subcellular location">
    <subcellularLocation>
        <location evidence="1">Cell membrane</location>
        <topology evidence="1">Single-pass type I membrane protein</topology>
    </subcellularLocation>
</comment>
<dbReference type="PANTHER" id="PTHR14995:SF2">
    <property type="entry name" value="PROTEIN AMNIONLESS"/>
    <property type="match status" value="1"/>
</dbReference>
<dbReference type="GeneID" id="108074302"/>
<accession>A0ABM4G9N8</accession>
<name>A0ABM4G9N8_DROKI</name>
<evidence type="ECO:0000256" key="1">
    <source>
        <dbReference type="ARBA" id="ARBA00004251"/>
    </source>
</evidence>
<keyword evidence="5 11" id="KW-0812">Transmembrane</keyword>
<feature type="transmembrane region" description="Helical" evidence="11">
    <location>
        <begin position="63"/>
        <end position="87"/>
    </location>
</feature>
<evidence type="ECO:0000313" key="13">
    <source>
        <dbReference type="RefSeq" id="XP_070139428.1"/>
    </source>
</evidence>
<protein>
    <recommendedName>
        <fullName evidence="2">Protein amnionless</fullName>
    </recommendedName>
</protein>
<evidence type="ECO:0000256" key="3">
    <source>
        <dbReference type="ARBA" id="ARBA00022448"/>
    </source>
</evidence>
<proteinExistence type="predicted"/>
<reference evidence="12 13" key="1">
    <citation type="submission" date="2025-05" db="UniProtKB">
        <authorList>
            <consortium name="RefSeq"/>
        </authorList>
    </citation>
    <scope>NUCLEOTIDE SEQUENCE [LARGE SCALE GENOMIC DNA]</scope>
    <source>
        <strain evidence="12 13">14028-0561.14</strain>
        <tissue evidence="13 14">Whole fly</tissue>
    </source>
</reference>
<sequence>MTKVELYKSRVFVTIIHLCALGQFAYGLYYSSFDIQRSYKLKTSLNRRLVPESLSQKIKFLSYWSLLEVHSVHIIIMLWGLLIITLLDSMKVTLATKWYSGGLDFKDPSAWIDGYMPCNRDLVVFPSNYPALLPLPEELSIEGLVFPRNGAILLAEESTITFGSTDNSRCKTEHTKVALLREPKSSKWFDPGTWRTDKAGEVSASVPELERIPCDNEQVIIKGHGPLAFDLENVEYLRLGQLILAGSSVSKLYLEQLLTRDLGRYLFHNAQDVQVEYYRGELCGCHKDFDQLVEPVCHNVQEQCEVPHCLSPVRPLGSCCLICGAIISTPTSHCSEGDKKQITDEINELIAKQGLEDQIQLHVEFVGSRQFGNHLQAVVTDRHGYSERSLEFLESLMKADKKSHVTLKVSGRPYNPNVSFSSILLILFCMALVGLVSVIILAHYMPENPYLNRIPHWIHDPRRWRWRHLGVRLRRNLLFNRFENTVPGGAGGEGSHEDGTSGVDRLGIMAYDPESGEVRERAFDNPMFEQAAAMEEADREAEEQPVDIAGAPRMETGDLGAPSVLEDDQELTEINLESGGVDSDGEVETIE</sequence>
<dbReference type="RefSeq" id="XP_070139429.1">
    <property type="nucleotide sequence ID" value="XM_070283328.1"/>
</dbReference>
<feature type="transmembrane region" description="Helical" evidence="11">
    <location>
        <begin position="12"/>
        <end position="31"/>
    </location>
</feature>
<organism evidence="12 14">
    <name type="scientific">Drosophila kikkawai</name>
    <name type="common">Fruit fly</name>
    <dbReference type="NCBI Taxonomy" id="30033"/>
    <lineage>
        <taxon>Eukaryota</taxon>
        <taxon>Metazoa</taxon>
        <taxon>Ecdysozoa</taxon>
        <taxon>Arthropoda</taxon>
        <taxon>Hexapoda</taxon>
        <taxon>Insecta</taxon>
        <taxon>Pterygota</taxon>
        <taxon>Neoptera</taxon>
        <taxon>Endopterygota</taxon>
        <taxon>Diptera</taxon>
        <taxon>Brachycera</taxon>
        <taxon>Muscomorpha</taxon>
        <taxon>Ephydroidea</taxon>
        <taxon>Drosophilidae</taxon>
        <taxon>Drosophila</taxon>
        <taxon>Sophophora</taxon>
    </lineage>
</organism>
<feature type="compositionally biased region" description="Acidic residues" evidence="10">
    <location>
        <begin position="535"/>
        <end position="545"/>
    </location>
</feature>
<evidence type="ECO:0000256" key="7">
    <source>
        <dbReference type="ARBA" id="ARBA00022927"/>
    </source>
</evidence>
<dbReference type="InterPro" id="IPR026112">
    <property type="entry name" value="AMN"/>
</dbReference>
<evidence type="ECO:0000256" key="10">
    <source>
        <dbReference type="SAM" id="MobiDB-lite"/>
    </source>
</evidence>
<evidence type="ECO:0000313" key="12">
    <source>
        <dbReference type="Proteomes" id="UP001652661"/>
    </source>
</evidence>
<evidence type="ECO:0000256" key="4">
    <source>
        <dbReference type="ARBA" id="ARBA00022475"/>
    </source>
</evidence>
<keyword evidence="3" id="KW-0813">Transport</keyword>
<dbReference type="RefSeq" id="XP_070139428.1">
    <property type="nucleotide sequence ID" value="XM_070283327.1"/>
</dbReference>
<keyword evidence="12" id="KW-1185">Reference proteome</keyword>
<keyword evidence="4" id="KW-1003">Cell membrane</keyword>
<gene>
    <name evidence="13 14" type="primary">LOC108074302</name>
</gene>
<evidence type="ECO:0000256" key="9">
    <source>
        <dbReference type="ARBA" id="ARBA00023136"/>
    </source>
</evidence>
<dbReference type="Proteomes" id="UP001652661">
    <property type="component" value="Chromosome 2L"/>
</dbReference>
<evidence type="ECO:0000256" key="2">
    <source>
        <dbReference type="ARBA" id="ARBA00021200"/>
    </source>
</evidence>
<evidence type="ECO:0000256" key="6">
    <source>
        <dbReference type="ARBA" id="ARBA00022729"/>
    </source>
</evidence>
<keyword evidence="6" id="KW-0732">Signal</keyword>
<evidence type="ECO:0000256" key="11">
    <source>
        <dbReference type="SAM" id="Phobius"/>
    </source>
</evidence>
<keyword evidence="8 11" id="KW-1133">Transmembrane helix</keyword>
<feature type="region of interest" description="Disordered" evidence="10">
    <location>
        <begin position="533"/>
        <end position="565"/>
    </location>
</feature>
<feature type="transmembrane region" description="Helical" evidence="11">
    <location>
        <begin position="422"/>
        <end position="445"/>
    </location>
</feature>
<evidence type="ECO:0000256" key="8">
    <source>
        <dbReference type="ARBA" id="ARBA00022989"/>
    </source>
</evidence>
<dbReference type="Pfam" id="PF14828">
    <property type="entry name" value="Amnionless"/>
    <property type="match status" value="1"/>
</dbReference>
<keyword evidence="7" id="KW-0653">Protein transport</keyword>